<name>A0A3M8SM47_9GAMM</name>
<keyword evidence="4" id="KW-0961">Cell wall biogenesis/degradation</keyword>
<comment type="catalytic activity">
    <reaction evidence="1">
        <text>Hydrolyzes the link between N-acetylmuramoyl residues and L-amino acid residues in certain cell-wall glycopeptides.</text>
        <dbReference type="EC" id="3.5.1.28"/>
    </reaction>
</comment>
<dbReference type="InterPro" id="IPR002502">
    <property type="entry name" value="Amidase_domain"/>
</dbReference>
<evidence type="ECO:0000256" key="1">
    <source>
        <dbReference type="ARBA" id="ARBA00001561"/>
    </source>
</evidence>
<gene>
    <name evidence="6" type="ORF">EER27_16555</name>
</gene>
<evidence type="ECO:0000259" key="5">
    <source>
        <dbReference type="SMART" id="SM00644"/>
    </source>
</evidence>
<dbReference type="PANTHER" id="PTHR30417">
    <property type="entry name" value="N-ACETYLMURAMOYL-L-ALANINE AMIDASE AMID"/>
    <property type="match status" value="1"/>
</dbReference>
<dbReference type="SMART" id="SM00644">
    <property type="entry name" value="Ami_2"/>
    <property type="match status" value="1"/>
</dbReference>
<dbReference type="GO" id="GO:0009254">
    <property type="term" value="P:peptidoglycan turnover"/>
    <property type="evidence" value="ECO:0007669"/>
    <property type="project" value="TreeGrafter"/>
</dbReference>
<evidence type="ECO:0000313" key="6">
    <source>
        <dbReference type="EMBL" id="RNF81725.1"/>
    </source>
</evidence>
<dbReference type="PANTHER" id="PTHR30417:SF1">
    <property type="entry name" value="N-ACETYLMURAMOYL-L-ALANINE AMIDASE AMID"/>
    <property type="match status" value="1"/>
</dbReference>
<dbReference type="InterPro" id="IPR036505">
    <property type="entry name" value="Amidase/PGRP_sf"/>
</dbReference>
<evidence type="ECO:0000256" key="4">
    <source>
        <dbReference type="ARBA" id="ARBA00023316"/>
    </source>
</evidence>
<dbReference type="OrthoDB" id="9794842at2"/>
<accession>A0A3M8SM47</accession>
<dbReference type="InterPro" id="IPR051206">
    <property type="entry name" value="NAMLAA_amidase_2"/>
</dbReference>
<dbReference type="GO" id="GO:0071555">
    <property type="term" value="P:cell wall organization"/>
    <property type="evidence" value="ECO:0007669"/>
    <property type="project" value="UniProtKB-KW"/>
</dbReference>
<organism evidence="6 7">
    <name type="scientific">Montanilutibacter psychrotolerans</name>
    <dbReference type="NCBI Taxonomy" id="1327343"/>
    <lineage>
        <taxon>Bacteria</taxon>
        <taxon>Pseudomonadati</taxon>
        <taxon>Pseudomonadota</taxon>
        <taxon>Gammaproteobacteria</taxon>
        <taxon>Lysobacterales</taxon>
        <taxon>Lysobacteraceae</taxon>
        <taxon>Montanilutibacter</taxon>
    </lineage>
</organism>
<protein>
    <recommendedName>
        <fullName evidence="2">N-acetylmuramoyl-L-alanine amidase</fullName>
        <ecNumber evidence="2">3.5.1.28</ecNumber>
    </recommendedName>
</protein>
<dbReference type="GO" id="GO:0019867">
    <property type="term" value="C:outer membrane"/>
    <property type="evidence" value="ECO:0007669"/>
    <property type="project" value="TreeGrafter"/>
</dbReference>
<dbReference type="GO" id="GO:0009253">
    <property type="term" value="P:peptidoglycan catabolic process"/>
    <property type="evidence" value="ECO:0007669"/>
    <property type="project" value="InterPro"/>
</dbReference>
<dbReference type="SUPFAM" id="SSF55846">
    <property type="entry name" value="N-acetylmuramoyl-L-alanine amidase-like"/>
    <property type="match status" value="1"/>
</dbReference>
<dbReference type="EC" id="3.5.1.28" evidence="2"/>
<feature type="domain" description="N-acetylmuramoyl-L-alanine amidase" evidence="5">
    <location>
        <begin position="18"/>
        <end position="162"/>
    </location>
</feature>
<evidence type="ECO:0000313" key="7">
    <source>
        <dbReference type="Proteomes" id="UP000267049"/>
    </source>
</evidence>
<dbReference type="EMBL" id="RIBS01000013">
    <property type="protein sequence ID" value="RNF81725.1"/>
    <property type="molecule type" value="Genomic_DNA"/>
</dbReference>
<proteinExistence type="predicted"/>
<dbReference type="Pfam" id="PF01510">
    <property type="entry name" value="Amidase_2"/>
    <property type="match status" value="1"/>
</dbReference>
<reference evidence="6 7" key="1">
    <citation type="submission" date="2018-11" db="EMBL/GenBank/DDBJ databases">
        <title>Lysobacter cryohumiis sp. nov., isolated from soil in the Tianshan Mountains, Xinjiang, China.</title>
        <authorList>
            <person name="Luo Y."/>
            <person name="Sheng H."/>
        </authorList>
    </citation>
    <scope>NUCLEOTIDE SEQUENCE [LARGE SCALE GENOMIC DNA]</scope>
    <source>
        <strain evidence="6 7">ZS60</strain>
    </source>
</reference>
<keyword evidence="7" id="KW-1185">Reference proteome</keyword>
<sequence>MLPDPTLPSVRVEPLPYETRLEARPLSQVDLVVIHCTELPDMAMARRFGEEVLYPASGTGNCGHFYIDRDGSVHRYVAVERVAHHTRGYNPRSVGIELVNRGRYPDWLAASHQTMDEPYTGAQIAALETLLRHLQATLPTLRYIAGHEDLDTTEVDATDDPGQRVRRKRDPGPLFPWPTVLQAVALERLGA</sequence>
<evidence type="ECO:0000256" key="3">
    <source>
        <dbReference type="ARBA" id="ARBA00022801"/>
    </source>
</evidence>
<evidence type="ECO:0000256" key="2">
    <source>
        <dbReference type="ARBA" id="ARBA00011901"/>
    </source>
</evidence>
<dbReference type="Proteomes" id="UP000267049">
    <property type="component" value="Unassembled WGS sequence"/>
</dbReference>
<dbReference type="AlphaFoldDB" id="A0A3M8SM47"/>
<keyword evidence="3" id="KW-0378">Hydrolase</keyword>
<dbReference type="CDD" id="cd06583">
    <property type="entry name" value="PGRP"/>
    <property type="match status" value="1"/>
</dbReference>
<dbReference type="Gene3D" id="3.40.80.10">
    <property type="entry name" value="Peptidoglycan recognition protein-like"/>
    <property type="match status" value="1"/>
</dbReference>
<dbReference type="GO" id="GO:0008745">
    <property type="term" value="F:N-acetylmuramoyl-L-alanine amidase activity"/>
    <property type="evidence" value="ECO:0007669"/>
    <property type="project" value="UniProtKB-EC"/>
</dbReference>
<comment type="caution">
    <text evidence="6">The sequence shown here is derived from an EMBL/GenBank/DDBJ whole genome shotgun (WGS) entry which is preliminary data.</text>
</comment>